<feature type="transmembrane region" description="Helical" evidence="4">
    <location>
        <begin position="6"/>
        <end position="21"/>
    </location>
</feature>
<feature type="transmembrane region" description="Helical" evidence="4">
    <location>
        <begin position="55"/>
        <end position="78"/>
    </location>
</feature>
<evidence type="ECO:0000259" key="5">
    <source>
        <dbReference type="PROSITE" id="PS01124"/>
    </source>
</evidence>
<dbReference type="Gene3D" id="1.10.10.60">
    <property type="entry name" value="Homeodomain-like"/>
    <property type="match status" value="1"/>
</dbReference>
<dbReference type="EMBL" id="JAFFPU010000067">
    <property type="protein sequence ID" value="MBM9578746.1"/>
    <property type="molecule type" value="Genomic_DNA"/>
</dbReference>
<evidence type="ECO:0000256" key="3">
    <source>
        <dbReference type="ARBA" id="ARBA00023163"/>
    </source>
</evidence>
<gene>
    <name evidence="6" type="ORF">JWG45_16495</name>
</gene>
<name>A0ABS2UEE2_9LEPT</name>
<dbReference type="PANTHER" id="PTHR43280">
    <property type="entry name" value="ARAC-FAMILY TRANSCRIPTIONAL REGULATOR"/>
    <property type="match status" value="1"/>
</dbReference>
<dbReference type="SMART" id="SM00342">
    <property type="entry name" value="HTH_ARAC"/>
    <property type="match status" value="1"/>
</dbReference>
<accession>A0ABS2UEE2</accession>
<feature type="transmembrane region" description="Helical" evidence="4">
    <location>
        <begin position="33"/>
        <end position="49"/>
    </location>
</feature>
<dbReference type="Proteomes" id="UP000724686">
    <property type="component" value="Unassembled WGS sequence"/>
</dbReference>
<dbReference type="InterPro" id="IPR009057">
    <property type="entry name" value="Homeodomain-like_sf"/>
</dbReference>
<proteinExistence type="predicted"/>
<keyword evidence="1" id="KW-0805">Transcription regulation</keyword>
<dbReference type="RefSeq" id="WP_205280722.1">
    <property type="nucleotide sequence ID" value="NZ_JAFFPU010000067.1"/>
</dbReference>
<dbReference type="PROSITE" id="PS01124">
    <property type="entry name" value="HTH_ARAC_FAMILY_2"/>
    <property type="match status" value="1"/>
</dbReference>
<evidence type="ECO:0000256" key="1">
    <source>
        <dbReference type="ARBA" id="ARBA00023015"/>
    </source>
</evidence>
<evidence type="ECO:0000313" key="7">
    <source>
        <dbReference type="Proteomes" id="UP000724686"/>
    </source>
</evidence>
<feature type="transmembrane region" description="Helical" evidence="4">
    <location>
        <begin position="130"/>
        <end position="153"/>
    </location>
</feature>
<keyword evidence="4" id="KW-0812">Transmembrane</keyword>
<comment type="caution">
    <text evidence="6">The sequence shown here is derived from an EMBL/GenBank/DDBJ whole genome shotgun (WGS) entry which is preliminary data.</text>
</comment>
<evidence type="ECO:0000256" key="2">
    <source>
        <dbReference type="ARBA" id="ARBA00023125"/>
    </source>
</evidence>
<feature type="transmembrane region" description="Helical" evidence="4">
    <location>
        <begin position="106"/>
        <end position="124"/>
    </location>
</feature>
<keyword evidence="3" id="KW-0804">Transcription</keyword>
<dbReference type="Pfam" id="PF12833">
    <property type="entry name" value="HTH_18"/>
    <property type="match status" value="1"/>
</dbReference>
<sequence length="387" mass="44287">MDNRFLTISALLYILIGFLRFKKESDELRSYQALLFLSLGCILWSYSATSCSTEGGLFCSALEFFFVFSSLMAALVFYHFQKKLRSGIATETDLDSQGAFLDPIKIVIQSILTSSFIFLIWKFLPKNSLPGLIASVSFFISIYYILIFVDILVRFRRTGEERINLLPFLTVILVVKGLEVIRQNYGFSSVPSLVVLDEYFILLSPIVLHEIVPKERWNILFRKEVEDRIPPYLEVSAVERNPYSSRKSQVKYNLLGNLNLLAVDQKLKNLFEVEKVYLDEDLRLPALAEDVGISVHHLSAFINEYLGLSFNRFINFYRVEAAKSMLLEEPERTVLSIGVAVGFNSTSAFHRAFFLETGLTPKQFRENQFENRGQVLPSSSSTNFNLN</sequence>
<keyword evidence="4" id="KW-0472">Membrane</keyword>
<reference evidence="6 7" key="1">
    <citation type="submission" date="2021-02" db="EMBL/GenBank/DDBJ databases">
        <title>Leptospira ainlahdjerensis sp. nov., Leptospira ainazelensis sp. nov., Leptospira abararensis sp. nov. and Leptospira chreensis sp. nov., four new species isolated from water sources in Algeria.</title>
        <authorList>
            <person name="Amara Korba A."/>
            <person name="Kainiu M."/>
            <person name="Vincent A.T."/>
            <person name="Mariet J.-F."/>
            <person name="Veyrier F.J."/>
            <person name="Goarant C."/>
            <person name="Picardeau M."/>
        </authorList>
    </citation>
    <scope>NUCLEOTIDE SEQUENCE [LARGE SCALE GENOMIC DNA]</scope>
    <source>
        <strain evidence="6 7">201903070</strain>
    </source>
</reference>
<keyword evidence="4" id="KW-1133">Transmembrane helix</keyword>
<feature type="domain" description="HTH araC/xylS-type" evidence="5">
    <location>
        <begin position="268"/>
        <end position="367"/>
    </location>
</feature>
<organism evidence="6 7">
    <name type="scientific">Leptospira ainlahdjerensis</name>
    <dbReference type="NCBI Taxonomy" id="2810033"/>
    <lineage>
        <taxon>Bacteria</taxon>
        <taxon>Pseudomonadati</taxon>
        <taxon>Spirochaetota</taxon>
        <taxon>Spirochaetia</taxon>
        <taxon>Leptospirales</taxon>
        <taxon>Leptospiraceae</taxon>
        <taxon>Leptospira</taxon>
    </lineage>
</organism>
<evidence type="ECO:0000256" key="4">
    <source>
        <dbReference type="SAM" id="Phobius"/>
    </source>
</evidence>
<dbReference type="PANTHER" id="PTHR43280:SF29">
    <property type="entry name" value="ARAC-FAMILY TRANSCRIPTIONAL REGULATOR"/>
    <property type="match status" value="1"/>
</dbReference>
<keyword evidence="2" id="KW-0238">DNA-binding</keyword>
<protein>
    <submittedName>
        <fullName evidence="6">AraC family transcriptional regulator</fullName>
    </submittedName>
</protein>
<dbReference type="SUPFAM" id="SSF46689">
    <property type="entry name" value="Homeodomain-like"/>
    <property type="match status" value="1"/>
</dbReference>
<dbReference type="InterPro" id="IPR018060">
    <property type="entry name" value="HTH_AraC"/>
</dbReference>
<keyword evidence="7" id="KW-1185">Reference proteome</keyword>
<evidence type="ECO:0000313" key="6">
    <source>
        <dbReference type="EMBL" id="MBM9578746.1"/>
    </source>
</evidence>